<dbReference type="KEGG" id="kan:IMCC3317_30020"/>
<dbReference type="AlphaFoldDB" id="A0A7L4ZLU2"/>
<reference evidence="1 2" key="1">
    <citation type="journal article" date="2013" name="Int. J. Syst. Evol. Microbiol.">
        <title>Kordia antarctica sp. nov., isolated from Antarctic seawater.</title>
        <authorList>
            <person name="Baek K."/>
            <person name="Choi A."/>
            <person name="Kang I."/>
            <person name="Lee K."/>
            <person name="Cho J.C."/>
        </authorList>
    </citation>
    <scope>NUCLEOTIDE SEQUENCE [LARGE SCALE GENOMIC DNA]</scope>
    <source>
        <strain evidence="1 2">IMCC3317</strain>
    </source>
</reference>
<dbReference type="EMBL" id="CP019288">
    <property type="protein sequence ID" value="QHI37622.1"/>
    <property type="molecule type" value="Genomic_DNA"/>
</dbReference>
<gene>
    <name evidence="1" type="ORF">IMCC3317_30020</name>
</gene>
<dbReference type="Proteomes" id="UP000464657">
    <property type="component" value="Chromosome"/>
</dbReference>
<dbReference type="RefSeq" id="WP_160130233.1">
    <property type="nucleotide sequence ID" value="NZ_CP019288.1"/>
</dbReference>
<dbReference type="InterPro" id="IPR058238">
    <property type="entry name" value="Lant_leader_dom"/>
</dbReference>
<evidence type="ECO:0000313" key="1">
    <source>
        <dbReference type="EMBL" id="QHI37622.1"/>
    </source>
</evidence>
<keyword evidence="2" id="KW-1185">Reference proteome</keyword>
<dbReference type="OrthoDB" id="9946241at2"/>
<evidence type="ECO:0000313" key="2">
    <source>
        <dbReference type="Proteomes" id="UP000464657"/>
    </source>
</evidence>
<accession>A0A7L4ZLU2</accession>
<protein>
    <submittedName>
        <fullName evidence="1">Uncharacterized protein</fullName>
    </submittedName>
</protein>
<sequence length="79" mass="8766">MKKKNLVKKLQLKKAQISNLSNAKVIGGFDAEPWSTKPRTCLTQNCTEFNTCPCITIATCLTDECITRSCNPDVCPDPF</sequence>
<name>A0A7L4ZLU2_9FLAO</name>
<dbReference type="NCBIfam" id="NF038153">
    <property type="entry name" value="lant_leader_L1a"/>
    <property type="match status" value="1"/>
</dbReference>
<proteinExistence type="predicted"/>
<organism evidence="1 2">
    <name type="scientific">Kordia antarctica</name>
    <dbReference type="NCBI Taxonomy" id="1218801"/>
    <lineage>
        <taxon>Bacteria</taxon>
        <taxon>Pseudomonadati</taxon>
        <taxon>Bacteroidota</taxon>
        <taxon>Flavobacteriia</taxon>
        <taxon>Flavobacteriales</taxon>
        <taxon>Flavobacteriaceae</taxon>
        <taxon>Kordia</taxon>
    </lineage>
</organism>